<keyword evidence="3" id="KW-1185">Reference proteome</keyword>
<reference evidence="2 3" key="1">
    <citation type="submission" date="2020-07" db="EMBL/GenBank/DDBJ databases">
        <title>Novel species isolated from subtropical streams in China.</title>
        <authorList>
            <person name="Lu H."/>
        </authorList>
    </citation>
    <scope>NUCLEOTIDE SEQUENCE [LARGE SCALE GENOMIC DNA]</scope>
    <source>
        <strain evidence="2 3">FT3S</strain>
    </source>
</reference>
<organism evidence="2 3">
    <name type="scientific">Rugamonas fusca</name>
    <dbReference type="NCBI Taxonomy" id="2758568"/>
    <lineage>
        <taxon>Bacteria</taxon>
        <taxon>Pseudomonadati</taxon>
        <taxon>Pseudomonadota</taxon>
        <taxon>Betaproteobacteria</taxon>
        <taxon>Burkholderiales</taxon>
        <taxon>Oxalobacteraceae</taxon>
        <taxon>Telluria group</taxon>
        <taxon>Rugamonas</taxon>
    </lineage>
</organism>
<name>A0A7W2EDV8_9BURK</name>
<evidence type="ECO:0000313" key="2">
    <source>
        <dbReference type="EMBL" id="MBA5604126.1"/>
    </source>
</evidence>
<accession>A0A7W2EDV8</accession>
<evidence type="ECO:0000313" key="3">
    <source>
        <dbReference type="Proteomes" id="UP000566711"/>
    </source>
</evidence>
<gene>
    <name evidence="2" type="ORF">H3H36_01960</name>
</gene>
<dbReference type="Proteomes" id="UP000566711">
    <property type="component" value="Unassembled WGS sequence"/>
</dbReference>
<dbReference type="EMBL" id="JACEZS010000001">
    <property type="protein sequence ID" value="MBA5604126.1"/>
    <property type="molecule type" value="Genomic_DNA"/>
</dbReference>
<sequence length="175" mass="18678">MNRHKVPQHAHSASVVPAGAVTSSVQVPPATAGAQPAKFDPLEDAKHYVEMNTPRVAGLPQTAPKYDELTKPVRVPVPAACLQFRNDCKCYTQQGTPMDVRYNMCIEFARNGFFQDFDPEKDRVASERTAASVRVMEGRGGQLAAAGEVGAHGAGQVSAFGNPPPEAPHKPSVGM</sequence>
<comment type="caution">
    <text evidence="2">The sequence shown here is derived from an EMBL/GenBank/DDBJ whole genome shotgun (WGS) entry which is preliminary data.</text>
</comment>
<proteinExistence type="predicted"/>
<feature type="region of interest" description="Disordered" evidence="1">
    <location>
        <begin position="154"/>
        <end position="175"/>
    </location>
</feature>
<protein>
    <submittedName>
        <fullName evidence="2">Uncharacterized protein</fullName>
    </submittedName>
</protein>
<dbReference type="AlphaFoldDB" id="A0A7W2EDV8"/>
<dbReference type="RefSeq" id="WP_182213369.1">
    <property type="nucleotide sequence ID" value="NZ_JACEZS010000001.1"/>
</dbReference>
<evidence type="ECO:0000256" key="1">
    <source>
        <dbReference type="SAM" id="MobiDB-lite"/>
    </source>
</evidence>